<keyword evidence="2 5" id="KW-0677">Repeat</keyword>
<feature type="repeat" description="RPEL" evidence="4">
    <location>
        <begin position="776"/>
        <end position="801"/>
    </location>
</feature>
<feature type="compositionally biased region" description="Basic and acidic residues" evidence="6">
    <location>
        <begin position="617"/>
        <end position="629"/>
    </location>
</feature>
<feature type="compositionally biased region" description="Basic and acidic residues" evidence="6">
    <location>
        <begin position="330"/>
        <end position="342"/>
    </location>
</feature>
<feature type="compositionally biased region" description="Basic and acidic residues" evidence="6">
    <location>
        <begin position="711"/>
        <end position="732"/>
    </location>
</feature>
<feature type="compositionally biased region" description="Polar residues" evidence="6">
    <location>
        <begin position="602"/>
        <end position="616"/>
    </location>
</feature>
<dbReference type="InterPro" id="IPR004018">
    <property type="entry name" value="RPEL_repeat"/>
</dbReference>
<evidence type="ECO:0000313" key="7">
    <source>
        <dbReference type="Ensembl" id="ENSCAFP00040005912.1"/>
    </source>
</evidence>
<dbReference type="PANTHER" id="PTHR12751">
    <property type="entry name" value="PHOSPHATASE AND ACTIN REGULATOR PHACTR"/>
    <property type="match status" value="1"/>
</dbReference>
<feature type="region of interest" description="Disordered" evidence="6">
    <location>
        <begin position="747"/>
        <end position="767"/>
    </location>
</feature>
<feature type="compositionally biased region" description="Low complexity" evidence="6">
    <location>
        <begin position="497"/>
        <end position="510"/>
    </location>
</feature>
<accession>A0A8C0Q2B3</accession>
<feature type="compositionally biased region" description="Pro residues" evidence="6">
    <location>
        <begin position="374"/>
        <end position="384"/>
    </location>
</feature>
<sequence>MCREPGRESGAASVSGVGPFRFQRRVAARAPPWPPPPLASRLPGPRRAPPARPSGRATPAPAGPRRCPAWGRSSPPREGRGHRGRPSCEPCAAVAGGAGAGGRRLLPVQTFLSPSSSRPPAGSSATASSLPALGAVSGSRRPPHPRSGPAAAGSRWPMAEAGRRPAEPPGGPAPPAAADAPEPREPAAPPALRRLPGEPSPRGRSQSDLSACSSRGRPLRVHISGSVDGLDKASIANSDGPTAGSQTPPFKRKGKLSTIGKIFKPWKWRKKKTSDKFRETSAVLERKISTRQSREELIRRGVLKELPDQDGDVTVNFENSNGHMIPIGEESTREENVVKSEEGNGSVAEKAPPLEEKAEDKKENTENHSETPAAPVPSPPALPKPKPKPKPKKTPVPPKGAAAGASPKADEVPPIKKITKAPGKQAPIPPPKPTSRNTTREAAGSSHSKKATGSKSSASPSTSSTSSRPRASKETLSSKTGTVGITKGKKKTGKQPTSRSSSDATTSGTSDLKGESSETRVESLKSEQTVSGTDKQTTGKYKSAVPPPPVAPPPRPPSPPLPLEEQSTVASDSPVVLVSNGADLPVPALDPSQLLWTEEPTNRTTVLSGTGLSVSRENAKCLTTKDEPGKVASQLLPPQLMGESSGSFSALEDEGQREYQANDSDSDGPVLYTDDDDDEEDEDEDGSGESALASKIRRRDTLAIKLGNRPSKKELEDKNILQRTSEEERQEIRQQIGTKLVRRLSQRPTTEELEQRNILKQKNEEEEQEAKMELKRRLSRKLSLRPTVAELQARRILRFNEYVEVTDSPDYDRRADKPWARLTPADKAAIRKELNEFKSTEMEVHEESRQFTRFHRP</sequence>
<feature type="compositionally biased region" description="Acidic residues" evidence="6">
    <location>
        <begin position="673"/>
        <end position="687"/>
    </location>
</feature>
<feature type="compositionally biased region" description="Pro residues" evidence="6">
    <location>
        <begin position="545"/>
        <end position="562"/>
    </location>
</feature>
<evidence type="ECO:0000256" key="3">
    <source>
        <dbReference type="ARBA" id="ARBA00023203"/>
    </source>
</evidence>
<feature type="compositionally biased region" description="Polar residues" evidence="6">
    <location>
        <begin position="203"/>
        <end position="213"/>
    </location>
</feature>
<dbReference type="GO" id="GO:0004864">
    <property type="term" value="F:protein phosphatase inhibitor activity"/>
    <property type="evidence" value="ECO:0007669"/>
    <property type="project" value="UniProtKB-UniRule"/>
</dbReference>
<dbReference type="PANTHER" id="PTHR12751:SF5">
    <property type="entry name" value="PHOSPHATASE AND ACTIN REGULATOR 2"/>
    <property type="match status" value="1"/>
</dbReference>
<feature type="compositionally biased region" description="Basic and acidic residues" evidence="6">
    <location>
        <begin position="749"/>
        <end position="767"/>
    </location>
</feature>
<dbReference type="Proteomes" id="UP000694542">
    <property type="component" value="Chromosome 1"/>
</dbReference>
<comment type="subunit">
    <text evidence="5">Binds PPP1CA and actin.</text>
</comment>
<reference evidence="7" key="1">
    <citation type="submission" date="2018-10" db="EMBL/GenBank/DDBJ databases">
        <title>De novo assembly of a Great Dane genome.</title>
        <authorList>
            <person name="Kidd J.M."/>
            <person name="Pendleton A.L."/>
            <person name="Shen F."/>
            <person name="Emery S."/>
        </authorList>
    </citation>
    <scope>NUCLEOTIDE SEQUENCE [LARGE SCALE GENOMIC DNA]</scope>
    <source>
        <strain evidence="7">Great Dane</strain>
    </source>
</reference>
<dbReference type="SMART" id="SM00707">
    <property type="entry name" value="RPEL"/>
    <property type="match status" value="4"/>
</dbReference>
<feature type="region of interest" description="Disordered" evidence="6">
    <location>
        <begin position="305"/>
        <end position="732"/>
    </location>
</feature>
<feature type="compositionally biased region" description="Polar residues" evidence="6">
    <location>
        <begin position="526"/>
        <end position="540"/>
    </location>
</feature>
<dbReference type="Gene3D" id="6.10.140.1750">
    <property type="match status" value="1"/>
</dbReference>
<organism evidence="7 8">
    <name type="scientific">Canis lupus familiaris</name>
    <name type="common">Dog</name>
    <name type="synonym">Canis familiaris</name>
    <dbReference type="NCBI Taxonomy" id="9615"/>
    <lineage>
        <taxon>Eukaryota</taxon>
        <taxon>Metazoa</taxon>
        <taxon>Chordata</taxon>
        <taxon>Craniata</taxon>
        <taxon>Vertebrata</taxon>
        <taxon>Euteleostomi</taxon>
        <taxon>Mammalia</taxon>
        <taxon>Eutheria</taxon>
        <taxon>Laurasiatheria</taxon>
        <taxon>Carnivora</taxon>
        <taxon>Caniformia</taxon>
        <taxon>Canidae</taxon>
        <taxon>Canis</taxon>
    </lineage>
</organism>
<evidence type="ECO:0000256" key="1">
    <source>
        <dbReference type="ARBA" id="ARBA00009795"/>
    </source>
</evidence>
<evidence type="ECO:0000313" key="8">
    <source>
        <dbReference type="Proteomes" id="UP000694542"/>
    </source>
</evidence>
<comment type="similarity">
    <text evidence="1 5">Belongs to the phosphatase and actin regulator family.</text>
</comment>
<feature type="repeat" description="RPEL" evidence="4">
    <location>
        <begin position="738"/>
        <end position="763"/>
    </location>
</feature>
<feature type="compositionally biased region" description="Low complexity" evidence="6">
    <location>
        <begin position="453"/>
        <end position="469"/>
    </location>
</feature>
<proteinExistence type="inferred from homology"/>
<dbReference type="GO" id="GO:0003779">
    <property type="term" value="F:actin binding"/>
    <property type="evidence" value="ECO:0007669"/>
    <property type="project" value="UniProtKB-KW"/>
</dbReference>
<evidence type="ECO:0000256" key="4">
    <source>
        <dbReference type="PROSITE-ProRule" id="PRU00401"/>
    </source>
</evidence>
<protein>
    <recommendedName>
        <fullName evidence="5">Phosphatase and actin regulator</fullName>
    </recommendedName>
</protein>
<feature type="region of interest" description="Disordered" evidence="6">
    <location>
        <begin position="26"/>
        <end position="256"/>
    </location>
</feature>
<feature type="compositionally biased region" description="Basic and acidic residues" evidence="6">
    <location>
        <begin position="352"/>
        <end position="369"/>
    </location>
</feature>
<feature type="repeat" description="RPEL" evidence="4">
    <location>
        <begin position="282"/>
        <end position="307"/>
    </location>
</feature>
<keyword evidence="3 5" id="KW-0009">Actin-binding</keyword>
<evidence type="ECO:0000256" key="6">
    <source>
        <dbReference type="SAM" id="MobiDB-lite"/>
    </source>
</evidence>
<feature type="compositionally biased region" description="Low complexity" evidence="6">
    <location>
        <begin position="53"/>
        <end position="74"/>
    </location>
</feature>
<dbReference type="PROSITE" id="PS51073">
    <property type="entry name" value="RPEL"/>
    <property type="match status" value="4"/>
</dbReference>
<feature type="compositionally biased region" description="Polar residues" evidence="6">
    <location>
        <begin position="235"/>
        <end position="248"/>
    </location>
</feature>
<feature type="compositionally biased region" description="Basic and acidic residues" evidence="6">
    <location>
        <begin position="512"/>
        <end position="525"/>
    </location>
</feature>
<reference evidence="7" key="2">
    <citation type="submission" date="2025-08" db="UniProtKB">
        <authorList>
            <consortium name="Ensembl"/>
        </authorList>
    </citation>
    <scope>IDENTIFICATION</scope>
</reference>
<name>A0A8C0Q2B3_CANLF</name>
<feature type="compositionally biased region" description="Low complexity" evidence="6">
    <location>
        <begin position="112"/>
        <end position="140"/>
    </location>
</feature>
<evidence type="ECO:0000256" key="5">
    <source>
        <dbReference type="RuleBase" id="RU301113"/>
    </source>
</evidence>
<dbReference type="Ensembl" id="ENSCAFT00040006819.1">
    <property type="protein sequence ID" value="ENSCAFP00040005912.1"/>
    <property type="gene ID" value="ENSCAFG00040003573.1"/>
</dbReference>
<dbReference type="Gene3D" id="6.10.140.2130">
    <property type="match status" value="1"/>
</dbReference>
<evidence type="ECO:0000256" key="2">
    <source>
        <dbReference type="ARBA" id="ARBA00022737"/>
    </source>
</evidence>
<feature type="repeat" description="RPEL" evidence="4">
    <location>
        <begin position="700"/>
        <end position="725"/>
    </location>
</feature>
<dbReference type="AlphaFoldDB" id="A0A8C0Q2B3"/>
<dbReference type="Pfam" id="PF02755">
    <property type="entry name" value="RPEL"/>
    <property type="match status" value="2"/>
</dbReference>